<organism evidence="1 2">
    <name type="scientific">Victivallis lenta</name>
    <dbReference type="NCBI Taxonomy" id="2606640"/>
    <lineage>
        <taxon>Bacteria</taxon>
        <taxon>Pseudomonadati</taxon>
        <taxon>Lentisphaerota</taxon>
        <taxon>Lentisphaeria</taxon>
        <taxon>Victivallales</taxon>
        <taxon>Victivallaceae</taxon>
        <taxon>Victivallis</taxon>
    </lineage>
</organism>
<reference evidence="1 2" key="1">
    <citation type="submission" date="2019-08" db="EMBL/GenBank/DDBJ databases">
        <title>In-depth cultivation of the pig gut microbiome towards novel bacterial diversity and tailored functional studies.</title>
        <authorList>
            <person name="Wylensek D."/>
            <person name="Hitch T.C.A."/>
            <person name="Clavel T."/>
        </authorList>
    </citation>
    <scope>NUCLEOTIDE SEQUENCE [LARGE SCALE GENOMIC DNA]</scope>
    <source>
        <strain evidence="1 2">BBE-744-WT-12</strain>
    </source>
</reference>
<proteinExistence type="predicted"/>
<dbReference type="AlphaFoldDB" id="A0A844FYK0"/>
<name>A0A844FYK0_9BACT</name>
<gene>
    <name evidence="1" type="ORF">FYJ85_03840</name>
</gene>
<evidence type="ECO:0000313" key="1">
    <source>
        <dbReference type="EMBL" id="MST96176.1"/>
    </source>
</evidence>
<dbReference type="Gene3D" id="1.10.260.40">
    <property type="entry name" value="lambda repressor-like DNA-binding domains"/>
    <property type="match status" value="1"/>
</dbReference>
<protein>
    <submittedName>
        <fullName evidence="1">Helix-turn-helix transcriptional regulator</fullName>
    </submittedName>
</protein>
<dbReference type="GO" id="GO:0003677">
    <property type="term" value="F:DNA binding"/>
    <property type="evidence" value="ECO:0007669"/>
    <property type="project" value="InterPro"/>
</dbReference>
<dbReference type="Proteomes" id="UP000435649">
    <property type="component" value="Unassembled WGS sequence"/>
</dbReference>
<sequence>MSWRKQEEQVMSPYMDKRRELGIWLKVLLAKYGIRQTQIASKLGITRQYVCQICGGKSPLAPEHFKTIYDMLLEMQAAESDLKRFVQLHIDSKVMIPYMVGADLADIEITLLRKFRQLPPRHKDQVIIYIETLAESCRKEEE</sequence>
<dbReference type="InterPro" id="IPR001387">
    <property type="entry name" value="Cro/C1-type_HTH"/>
</dbReference>
<dbReference type="EMBL" id="VUNS01000003">
    <property type="protein sequence ID" value="MST96176.1"/>
    <property type="molecule type" value="Genomic_DNA"/>
</dbReference>
<dbReference type="CDD" id="cd00093">
    <property type="entry name" value="HTH_XRE"/>
    <property type="match status" value="1"/>
</dbReference>
<comment type="caution">
    <text evidence="1">The sequence shown here is derived from an EMBL/GenBank/DDBJ whole genome shotgun (WGS) entry which is preliminary data.</text>
</comment>
<dbReference type="InterPro" id="IPR010982">
    <property type="entry name" value="Lambda_DNA-bd_dom_sf"/>
</dbReference>
<dbReference type="RefSeq" id="WP_154417051.1">
    <property type="nucleotide sequence ID" value="NZ_CALXOB010000053.1"/>
</dbReference>
<keyword evidence="2" id="KW-1185">Reference proteome</keyword>
<dbReference type="SUPFAM" id="SSF47413">
    <property type="entry name" value="lambda repressor-like DNA-binding domains"/>
    <property type="match status" value="1"/>
</dbReference>
<accession>A0A844FYK0</accession>
<evidence type="ECO:0000313" key="2">
    <source>
        <dbReference type="Proteomes" id="UP000435649"/>
    </source>
</evidence>